<evidence type="ECO:0000313" key="1">
    <source>
        <dbReference type="EMBL" id="GAY32352.1"/>
    </source>
</evidence>
<name>A0A2H5MX29_CITUN</name>
<reference evidence="1 2" key="1">
    <citation type="journal article" date="2017" name="Front. Genet.">
        <title>Draft sequencing of the heterozygous diploid genome of Satsuma (Citrus unshiu Marc.) using a hybrid assembly approach.</title>
        <authorList>
            <person name="Shimizu T."/>
            <person name="Tanizawa Y."/>
            <person name="Mochizuki T."/>
            <person name="Nagasaki H."/>
            <person name="Yoshioka T."/>
            <person name="Toyoda A."/>
            <person name="Fujiyama A."/>
            <person name="Kaminuma E."/>
            <person name="Nakamura Y."/>
        </authorList>
    </citation>
    <scope>NUCLEOTIDE SEQUENCE [LARGE SCALE GENOMIC DNA]</scope>
    <source>
        <strain evidence="2">cv. Miyagawa wase</strain>
    </source>
</reference>
<evidence type="ECO:0008006" key="3">
    <source>
        <dbReference type="Google" id="ProtNLM"/>
    </source>
</evidence>
<evidence type="ECO:0000313" key="2">
    <source>
        <dbReference type="Proteomes" id="UP000236630"/>
    </source>
</evidence>
<dbReference type="PANTHER" id="PTHR48004">
    <property type="entry name" value="OS01G0149700 PROTEIN"/>
    <property type="match status" value="1"/>
</dbReference>
<dbReference type="Pfam" id="PF00560">
    <property type="entry name" value="LRR_1"/>
    <property type="match status" value="4"/>
</dbReference>
<accession>A0A2H5MX29</accession>
<protein>
    <recommendedName>
        <fullName evidence="3">Leucine-rich repeat-containing N-terminal plant-type domain-containing protein</fullName>
    </recommendedName>
</protein>
<dbReference type="EMBL" id="BDQV01002748">
    <property type="protein sequence ID" value="GAY32352.1"/>
    <property type="molecule type" value="Genomic_DNA"/>
</dbReference>
<dbReference type="InterPro" id="IPR032675">
    <property type="entry name" value="LRR_dom_sf"/>
</dbReference>
<organism evidence="1 2">
    <name type="scientific">Citrus unshiu</name>
    <name type="common">Satsuma mandarin</name>
    <name type="synonym">Citrus nobilis var. unshiu</name>
    <dbReference type="NCBI Taxonomy" id="55188"/>
    <lineage>
        <taxon>Eukaryota</taxon>
        <taxon>Viridiplantae</taxon>
        <taxon>Streptophyta</taxon>
        <taxon>Embryophyta</taxon>
        <taxon>Tracheophyta</taxon>
        <taxon>Spermatophyta</taxon>
        <taxon>Magnoliopsida</taxon>
        <taxon>eudicotyledons</taxon>
        <taxon>Gunneridae</taxon>
        <taxon>Pentapetalae</taxon>
        <taxon>rosids</taxon>
        <taxon>malvids</taxon>
        <taxon>Sapindales</taxon>
        <taxon>Rutaceae</taxon>
        <taxon>Aurantioideae</taxon>
        <taxon>Citrus</taxon>
    </lineage>
</organism>
<dbReference type="Proteomes" id="UP000236630">
    <property type="component" value="Unassembled WGS sequence"/>
</dbReference>
<keyword evidence="2" id="KW-1185">Reference proteome</keyword>
<comment type="caution">
    <text evidence="1">The sequence shown here is derived from an EMBL/GenBank/DDBJ whole genome shotgun (WGS) entry which is preliminary data.</text>
</comment>
<dbReference type="AlphaFoldDB" id="A0A2H5MX29"/>
<feature type="non-terminal residue" evidence="1">
    <location>
        <position position="293"/>
    </location>
</feature>
<proteinExistence type="predicted"/>
<dbReference type="PANTHER" id="PTHR48004:SF103">
    <property type="entry name" value="OS01G0515300 PROTEIN"/>
    <property type="match status" value="1"/>
</dbReference>
<gene>
    <name evidence="1" type="ORF">CUMW_281210</name>
</gene>
<sequence>MLSLIVMTGQIPTEIGNLQNSEHLILGANNLSGLIPSTIFNISTIIVLNLLGNQLSGHLPSTIGHSLPNIKYLALSSNNLIGTIPNSITNASKLIGLSLRVNSFSGHIPNTFGNLRHLSELKLAMNNLTTESSSADQWSFLSSLTNCRNLTVLRLESNPLGGILPTVIGNFSASLQDFAASNCKLGGSIPKEIGKLRGLIRLILGFNDLNGTISPKMGRLKQLQEGWLWIFNSLKTLFLSYNTLTSSIPSSLWNLECILYVNLSTNSLSGHLSSNIQNLKVLIELIYQEINYQ</sequence>
<dbReference type="STRING" id="55188.A0A2H5MX29"/>
<dbReference type="Gene3D" id="3.80.10.10">
    <property type="entry name" value="Ribonuclease Inhibitor"/>
    <property type="match status" value="3"/>
</dbReference>
<dbReference type="InterPro" id="IPR001611">
    <property type="entry name" value="Leu-rich_rpt"/>
</dbReference>
<dbReference type="SUPFAM" id="SSF52058">
    <property type="entry name" value="L domain-like"/>
    <property type="match status" value="1"/>
</dbReference>
<dbReference type="InterPro" id="IPR052941">
    <property type="entry name" value="StomDev_PlantInt_Reg"/>
</dbReference>